<evidence type="ECO:0000256" key="10">
    <source>
        <dbReference type="ARBA" id="ARBA00034923"/>
    </source>
</evidence>
<evidence type="ECO:0000256" key="5">
    <source>
        <dbReference type="ARBA" id="ARBA00022840"/>
    </source>
</evidence>
<evidence type="ECO:0000256" key="4">
    <source>
        <dbReference type="ARBA" id="ARBA00022806"/>
    </source>
</evidence>
<dbReference type="EMBL" id="CP013015">
    <property type="protein sequence ID" value="AMM40709.1"/>
    <property type="molecule type" value="Genomic_DNA"/>
</dbReference>
<dbReference type="PANTHER" id="PTHR11070">
    <property type="entry name" value="UVRD / RECB / PCRA DNA HELICASE FAMILY MEMBER"/>
    <property type="match status" value="1"/>
</dbReference>
<evidence type="ECO:0000256" key="11">
    <source>
        <dbReference type="ARBA" id="ARBA00048988"/>
    </source>
</evidence>
<evidence type="ECO:0000313" key="14">
    <source>
        <dbReference type="EMBL" id="AMM40709.1"/>
    </source>
</evidence>
<dbReference type="SUPFAM" id="SSF52540">
    <property type="entry name" value="P-loop containing nucleoside triphosphate hydrolases"/>
    <property type="match status" value="1"/>
</dbReference>
<dbReference type="InterPro" id="IPR000212">
    <property type="entry name" value="DNA_helicase_UvrD/REP"/>
</dbReference>
<evidence type="ECO:0000256" key="12">
    <source>
        <dbReference type="PROSITE-ProRule" id="PRU00560"/>
    </source>
</evidence>
<dbReference type="GO" id="GO:0005524">
    <property type="term" value="F:ATP binding"/>
    <property type="evidence" value="ECO:0007669"/>
    <property type="project" value="UniProtKB-UniRule"/>
</dbReference>
<dbReference type="GO" id="GO:0000725">
    <property type="term" value="P:recombinational repair"/>
    <property type="evidence" value="ECO:0007669"/>
    <property type="project" value="TreeGrafter"/>
</dbReference>
<reference evidence="14 15" key="1">
    <citation type="submission" date="2015-10" db="EMBL/GenBank/DDBJ databases">
        <title>Candidatus Desulfofervidus auxilii, a hydrogenotrophic sulfate-reducing bacterium involved in the thermophilic anaerobic oxidation of methane.</title>
        <authorList>
            <person name="Krukenberg V."/>
            <person name="Richter M."/>
            <person name="Wegener G."/>
        </authorList>
    </citation>
    <scope>NUCLEOTIDE SEQUENCE [LARGE SCALE GENOMIC DNA]</scope>
    <source>
        <strain evidence="14 15">HS1</strain>
    </source>
</reference>
<keyword evidence="6" id="KW-0238">DNA-binding</keyword>
<protein>
    <recommendedName>
        <fullName evidence="9">DNA 3'-5' helicase</fullName>
        <ecNumber evidence="9">5.6.2.4</ecNumber>
    </recommendedName>
    <alternativeName>
        <fullName evidence="10">DNA 3'-5' helicase II</fullName>
    </alternativeName>
</protein>
<keyword evidence="7" id="KW-0413">Isomerase</keyword>
<dbReference type="OrthoDB" id="9810135at2"/>
<evidence type="ECO:0000256" key="2">
    <source>
        <dbReference type="ARBA" id="ARBA00022741"/>
    </source>
</evidence>
<sequence length="480" mass="55124">MEEIQLTDEQLRAVTAPPSIVQVVAGPGTGKTRCVTARAIYLLSMSKHSRILVLSHTRKAVSEIAKRVSVAIPSNRVNVSYRRISDLSRVKVMTLHGFCMKTARILGVFNKNARLLKDKEKKEFLKKCLEIHPVFQEIDTIEDTIENCKNLLITPEEAYCLLPEDLAKIYEIYEREKEEENLFDFEDMLVSVYRKLSSNHKLADTLRQQFQHVIVDEAHDMNKAQYEIVRLIQNGSFFTVLDPNQRIYAFRAGGGPLHRFERDYPYSSRLPLTVNFRSTRKIVNSTNKFMGTNIKPREDAPEGKIEILIQTTWEKQAKEIARKIIEITKDYPNETVAVLVRTNLQAATIAPVLEDYGIKSNINVEKHTAAHKPPDTPKRLWEKALSVLKKLSSPPESKGNGKIRVTISTIHKAKGREWDHVVIPDVVDKLPCCKQEREEEEKRIFYVATTRPRKTLIISAAEECYGQDTNPSRYIEYFRS</sequence>
<dbReference type="GO" id="GO:0016787">
    <property type="term" value="F:hydrolase activity"/>
    <property type="evidence" value="ECO:0007669"/>
    <property type="project" value="UniProtKB-UniRule"/>
</dbReference>
<dbReference type="AlphaFoldDB" id="A0A7U4TGI3"/>
<keyword evidence="5 12" id="KW-0067">ATP-binding</keyword>
<name>A0A7U4TGI3_DESA2</name>
<dbReference type="InterPro" id="IPR014016">
    <property type="entry name" value="UvrD-like_ATP-bd"/>
</dbReference>
<organism evidence="14 15">
    <name type="scientific">Desulfofervidus auxilii</name>
    <dbReference type="NCBI Taxonomy" id="1621989"/>
    <lineage>
        <taxon>Bacteria</taxon>
        <taxon>Pseudomonadati</taxon>
        <taxon>Thermodesulfobacteriota</taxon>
        <taxon>Candidatus Desulfofervidia</taxon>
        <taxon>Candidatus Desulfofervidales</taxon>
        <taxon>Candidatus Desulfofervidaceae</taxon>
        <taxon>Candidatus Desulfofervidus</taxon>
    </lineage>
</organism>
<evidence type="ECO:0000256" key="3">
    <source>
        <dbReference type="ARBA" id="ARBA00022801"/>
    </source>
</evidence>
<keyword evidence="15" id="KW-1185">Reference proteome</keyword>
<dbReference type="InterPro" id="IPR014017">
    <property type="entry name" value="DNA_helicase_UvrD-like_C"/>
</dbReference>
<dbReference type="Pfam" id="PF13361">
    <property type="entry name" value="UvrD_C"/>
    <property type="match status" value="2"/>
</dbReference>
<comment type="catalytic activity">
    <reaction evidence="11">
        <text>ATP + H2O = ADP + phosphate + H(+)</text>
        <dbReference type="Rhea" id="RHEA:13065"/>
        <dbReference type="ChEBI" id="CHEBI:15377"/>
        <dbReference type="ChEBI" id="CHEBI:15378"/>
        <dbReference type="ChEBI" id="CHEBI:30616"/>
        <dbReference type="ChEBI" id="CHEBI:43474"/>
        <dbReference type="ChEBI" id="CHEBI:456216"/>
        <dbReference type="EC" id="5.6.2.4"/>
    </reaction>
</comment>
<dbReference type="GO" id="GO:0043138">
    <property type="term" value="F:3'-5' DNA helicase activity"/>
    <property type="evidence" value="ECO:0007669"/>
    <property type="project" value="UniProtKB-EC"/>
</dbReference>
<keyword evidence="2 12" id="KW-0547">Nucleotide-binding</keyword>
<dbReference type="GO" id="GO:0003677">
    <property type="term" value="F:DNA binding"/>
    <property type="evidence" value="ECO:0007669"/>
    <property type="project" value="UniProtKB-KW"/>
</dbReference>
<feature type="domain" description="UvrD-like helicase ATP-binding" evidence="13">
    <location>
        <begin position="4"/>
        <end position="279"/>
    </location>
</feature>
<dbReference type="Pfam" id="PF00580">
    <property type="entry name" value="UvrD-helicase"/>
    <property type="match status" value="1"/>
</dbReference>
<proteinExistence type="inferred from homology"/>
<evidence type="ECO:0000256" key="1">
    <source>
        <dbReference type="ARBA" id="ARBA00009922"/>
    </source>
</evidence>
<dbReference type="InterPro" id="IPR013986">
    <property type="entry name" value="DExx_box_DNA_helicase_dom_sf"/>
</dbReference>
<comment type="catalytic activity">
    <reaction evidence="8">
        <text>Couples ATP hydrolysis with the unwinding of duplex DNA by translocating in the 3'-5' direction.</text>
        <dbReference type="EC" id="5.6.2.4"/>
    </reaction>
</comment>
<accession>A0A7U4TGI3</accession>
<dbReference type="InterPro" id="IPR027417">
    <property type="entry name" value="P-loop_NTPase"/>
</dbReference>
<keyword evidence="4 12" id="KW-0347">Helicase</keyword>
<dbReference type="Gene3D" id="1.10.10.160">
    <property type="match status" value="1"/>
</dbReference>
<evidence type="ECO:0000256" key="8">
    <source>
        <dbReference type="ARBA" id="ARBA00034617"/>
    </source>
</evidence>
<dbReference type="Gene3D" id="3.40.50.300">
    <property type="entry name" value="P-loop containing nucleotide triphosphate hydrolases"/>
    <property type="match status" value="2"/>
</dbReference>
<dbReference type="EC" id="5.6.2.4" evidence="9"/>
<keyword evidence="3 12" id="KW-0378">Hydrolase</keyword>
<dbReference type="KEGG" id="daw:HS1_000905"/>
<evidence type="ECO:0000256" key="9">
    <source>
        <dbReference type="ARBA" id="ARBA00034808"/>
    </source>
</evidence>
<comment type="similarity">
    <text evidence="1">Belongs to the helicase family. UvrD subfamily.</text>
</comment>
<evidence type="ECO:0000313" key="15">
    <source>
        <dbReference type="Proteomes" id="UP000070560"/>
    </source>
</evidence>
<evidence type="ECO:0000256" key="7">
    <source>
        <dbReference type="ARBA" id="ARBA00023235"/>
    </source>
</evidence>
<dbReference type="PANTHER" id="PTHR11070:SF2">
    <property type="entry name" value="ATP-DEPENDENT DNA HELICASE SRS2"/>
    <property type="match status" value="1"/>
</dbReference>
<feature type="binding site" evidence="12">
    <location>
        <begin position="25"/>
        <end position="32"/>
    </location>
    <ligand>
        <name>ATP</name>
        <dbReference type="ChEBI" id="CHEBI:30616"/>
    </ligand>
</feature>
<dbReference type="RefSeq" id="WP_066061562.1">
    <property type="nucleotide sequence ID" value="NZ_CP013015.1"/>
</dbReference>
<dbReference type="CDD" id="cd17932">
    <property type="entry name" value="DEXQc_UvrD"/>
    <property type="match status" value="1"/>
</dbReference>
<gene>
    <name evidence="14" type="ORF">HS1_000905</name>
</gene>
<evidence type="ECO:0000256" key="6">
    <source>
        <dbReference type="ARBA" id="ARBA00023125"/>
    </source>
</evidence>
<dbReference type="PROSITE" id="PS51198">
    <property type="entry name" value="UVRD_HELICASE_ATP_BIND"/>
    <property type="match status" value="1"/>
</dbReference>
<dbReference type="Proteomes" id="UP000070560">
    <property type="component" value="Chromosome"/>
</dbReference>
<evidence type="ECO:0000259" key="13">
    <source>
        <dbReference type="PROSITE" id="PS51198"/>
    </source>
</evidence>